<feature type="non-terminal residue" evidence="1">
    <location>
        <position position="1"/>
    </location>
</feature>
<name>X0S6C1_9ZZZZ</name>
<accession>X0S6C1</accession>
<evidence type="ECO:0000313" key="1">
    <source>
        <dbReference type="EMBL" id="GAF76549.1"/>
    </source>
</evidence>
<organism evidence="1">
    <name type="scientific">marine sediment metagenome</name>
    <dbReference type="NCBI Taxonomy" id="412755"/>
    <lineage>
        <taxon>unclassified sequences</taxon>
        <taxon>metagenomes</taxon>
        <taxon>ecological metagenomes</taxon>
    </lineage>
</organism>
<protein>
    <submittedName>
        <fullName evidence="1">Uncharacterized protein</fullName>
    </submittedName>
</protein>
<reference evidence="1" key="1">
    <citation type="journal article" date="2014" name="Front. Microbiol.">
        <title>High frequency of phylogenetically diverse reductive dehalogenase-homologous genes in deep subseafloor sedimentary metagenomes.</title>
        <authorList>
            <person name="Kawai M."/>
            <person name="Futagami T."/>
            <person name="Toyoda A."/>
            <person name="Takaki Y."/>
            <person name="Nishi S."/>
            <person name="Hori S."/>
            <person name="Arai W."/>
            <person name="Tsubouchi T."/>
            <person name="Morono Y."/>
            <person name="Uchiyama I."/>
            <person name="Ito T."/>
            <person name="Fujiyama A."/>
            <person name="Inagaki F."/>
            <person name="Takami H."/>
        </authorList>
    </citation>
    <scope>NUCLEOTIDE SEQUENCE</scope>
    <source>
        <strain evidence="1">Expedition CK06-06</strain>
    </source>
</reference>
<dbReference type="AlphaFoldDB" id="X0S6C1"/>
<comment type="caution">
    <text evidence="1">The sequence shown here is derived from an EMBL/GenBank/DDBJ whole genome shotgun (WGS) entry which is preliminary data.</text>
</comment>
<proteinExistence type="predicted"/>
<gene>
    <name evidence="1" type="ORF">S01H1_17979</name>
</gene>
<sequence>LHIVQLEILHQLTAEDIFSQYATRWDGYSRSRLKRSAALLYKAVFKLCYY</sequence>
<dbReference type="EMBL" id="BARS01009571">
    <property type="protein sequence ID" value="GAF76549.1"/>
    <property type="molecule type" value="Genomic_DNA"/>
</dbReference>